<dbReference type="SUPFAM" id="SSF55874">
    <property type="entry name" value="ATPase domain of HSP90 chaperone/DNA topoisomerase II/histidine kinase"/>
    <property type="match status" value="1"/>
</dbReference>
<protein>
    <recommendedName>
        <fullName evidence="3">histidine kinase</fullName>
        <ecNumber evidence="3">2.7.13.3</ecNumber>
    </recommendedName>
</protein>
<dbReference type="Gene3D" id="1.10.287.130">
    <property type="match status" value="1"/>
</dbReference>
<name>A0A653A594_UNCDX</name>
<dbReference type="InterPro" id="IPR036097">
    <property type="entry name" value="HisK_dim/P_sf"/>
</dbReference>
<dbReference type="GO" id="GO:0005524">
    <property type="term" value="F:ATP binding"/>
    <property type="evidence" value="ECO:0007669"/>
    <property type="project" value="UniProtKB-KW"/>
</dbReference>
<keyword evidence="8" id="KW-0547">Nucleotide-binding</keyword>
<evidence type="ECO:0000256" key="13">
    <source>
        <dbReference type="ARBA" id="ARBA00023136"/>
    </source>
</evidence>
<feature type="domain" description="Histidine kinase" evidence="15">
    <location>
        <begin position="343"/>
        <end position="570"/>
    </location>
</feature>
<dbReference type="PRINTS" id="PR00344">
    <property type="entry name" value="BCTRLSENSOR"/>
</dbReference>
<dbReference type="Gene3D" id="3.30.565.10">
    <property type="entry name" value="Histidine kinase-like ATPase, C-terminal domain"/>
    <property type="match status" value="1"/>
</dbReference>
<evidence type="ECO:0000313" key="16">
    <source>
        <dbReference type="EMBL" id="VBB43210.1"/>
    </source>
</evidence>
<evidence type="ECO:0000256" key="11">
    <source>
        <dbReference type="ARBA" id="ARBA00022989"/>
    </source>
</evidence>
<accession>A0A653A594</accession>
<feature type="transmembrane region" description="Helical" evidence="14">
    <location>
        <begin position="21"/>
        <end position="45"/>
    </location>
</feature>
<keyword evidence="13 14" id="KW-0472">Membrane</keyword>
<keyword evidence="6" id="KW-0808">Transferase</keyword>
<evidence type="ECO:0000256" key="8">
    <source>
        <dbReference type="ARBA" id="ARBA00022741"/>
    </source>
</evidence>
<evidence type="ECO:0000256" key="7">
    <source>
        <dbReference type="ARBA" id="ARBA00022692"/>
    </source>
</evidence>
<dbReference type="AlphaFoldDB" id="A0A653A594"/>
<evidence type="ECO:0000256" key="4">
    <source>
        <dbReference type="ARBA" id="ARBA00022475"/>
    </source>
</evidence>
<dbReference type="SUPFAM" id="SSF47384">
    <property type="entry name" value="Homodimeric domain of signal transducing histidine kinase"/>
    <property type="match status" value="1"/>
</dbReference>
<dbReference type="InterPro" id="IPR003661">
    <property type="entry name" value="HisK_dim/P_dom"/>
</dbReference>
<evidence type="ECO:0000256" key="6">
    <source>
        <dbReference type="ARBA" id="ARBA00022679"/>
    </source>
</evidence>
<dbReference type="InterPro" id="IPR036890">
    <property type="entry name" value="HATPase_C_sf"/>
</dbReference>
<evidence type="ECO:0000256" key="3">
    <source>
        <dbReference type="ARBA" id="ARBA00012438"/>
    </source>
</evidence>
<dbReference type="GO" id="GO:0000155">
    <property type="term" value="F:phosphorelay sensor kinase activity"/>
    <property type="evidence" value="ECO:0007669"/>
    <property type="project" value="InterPro"/>
</dbReference>
<evidence type="ECO:0000256" key="14">
    <source>
        <dbReference type="SAM" id="Phobius"/>
    </source>
</evidence>
<keyword evidence="4" id="KW-1003">Cell membrane</keyword>
<sequence length="570" mass="63209">MPYQPGHPNGQNHHYATLRRILLTSSIIGPLIPFVLVLIIGYTYFKNAQETSTVLHMKRIAFDHGQMIDSFLRERRADLSCIADIHSFESLRRPEFLQATLTLLQKTSNAFLDLGVFDQDGLHVAYVGPYQLTGRNYSDADWFKAVLKNGFYISDVFLGYRRIPHFIIALTREEAGRNWVLRATIDTDLFNQLVKQVKIGETGEAYLLNAEGLFQTERRAGGQLMEKDPETLIYPSPESGVRTFVEKDAAGLPYLFATTWLTEKKWLLVVRQEKRDAFAALRKASILILITTLLGGAVILVSAFILTNRIIRRMEDMDAEREQLGEQLVRAARLAELGEMAAGFAHEINNPLQIIKAEKSLIDNIMADMKEKGALTPSEDLDEIEDSMRQINSQIDRCAEITQAILKFGRKSEPVIRDVDLQRFIPEILAMVAKKAAVHGIGIQEQIHADTPPVHGDPAQLQQVLLNLLNNAVDAVLARHGTEGGELVVGTEPSEGGLVKLFVKDNGCGISPENLKKIFSPFFTTKPVGKGTGLGLAVCYGIVDRMGGTMEVNSAEGIGTVFTLRLPAAS</sequence>
<dbReference type="SMART" id="SM00387">
    <property type="entry name" value="HATPase_c"/>
    <property type="match status" value="1"/>
</dbReference>
<dbReference type="PROSITE" id="PS50109">
    <property type="entry name" value="HIS_KIN"/>
    <property type="match status" value="1"/>
</dbReference>
<dbReference type="GO" id="GO:0005886">
    <property type="term" value="C:plasma membrane"/>
    <property type="evidence" value="ECO:0007669"/>
    <property type="project" value="UniProtKB-SubCell"/>
</dbReference>
<evidence type="ECO:0000256" key="5">
    <source>
        <dbReference type="ARBA" id="ARBA00022553"/>
    </source>
</evidence>
<reference evidence="16" key="1">
    <citation type="submission" date="2018-07" db="EMBL/GenBank/DDBJ databases">
        <authorList>
            <consortium name="Genoscope - CEA"/>
            <person name="William W."/>
        </authorList>
    </citation>
    <scope>NUCLEOTIDE SEQUENCE</scope>
    <source>
        <strain evidence="16">IK1</strain>
    </source>
</reference>
<evidence type="ECO:0000256" key="9">
    <source>
        <dbReference type="ARBA" id="ARBA00022777"/>
    </source>
</evidence>
<dbReference type="Pfam" id="PF02743">
    <property type="entry name" value="dCache_1"/>
    <property type="match status" value="1"/>
</dbReference>
<evidence type="ECO:0000259" key="15">
    <source>
        <dbReference type="PROSITE" id="PS50109"/>
    </source>
</evidence>
<evidence type="ECO:0000256" key="12">
    <source>
        <dbReference type="ARBA" id="ARBA00023012"/>
    </source>
</evidence>
<dbReference type="Gene3D" id="3.30.450.20">
    <property type="entry name" value="PAS domain"/>
    <property type="match status" value="2"/>
</dbReference>
<dbReference type="PANTHER" id="PTHR43065:SF46">
    <property type="entry name" value="C4-DICARBOXYLATE TRANSPORT SENSOR PROTEIN DCTB"/>
    <property type="match status" value="1"/>
</dbReference>
<dbReference type="PANTHER" id="PTHR43065">
    <property type="entry name" value="SENSOR HISTIDINE KINASE"/>
    <property type="match status" value="1"/>
</dbReference>
<keyword evidence="9 16" id="KW-0418">Kinase</keyword>
<keyword evidence="5" id="KW-0597">Phosphoprotein</keyword>
<dbReference type="CDD" id="cd18774">
    <property type="entry name" value="PDC2_HK_sensor"/>
    <property type="match status" value="1"/>
</dbReference>
<dbReference type="InterPro" id="IPR004358">
    <property type="entry name" value="Sig_transdc_His_kin-like_C"/>
</dbReference>
<organism evidence="16">
    <name type="scientific">Uncultured Desulfatiglans sp</name>
    <dbReference type="NCBI Taxonomy" id="1748965"/>
    <lineage>
        <taxon>Bacteria</taxon>
        <taxon>Pseudomonadati</taxon>
        <taxon>Thermodesulfobacteriota</taxon>
        <taxon>Desulfobacteria</taxon>
        <taxon>Desulfatiglandales</taxon>
        <taxon>Desulfatiglandaceae</taxon>
        <taxon>Desulfatiglans</taxon>
        <taxon>environmental samples</taxon>
    </lineage>
</organism>
<dbReference type="CDD" id="cd00082">
    <property type="entry name" value="HisKA"/>
    <property type="match status" value="1"/>
</dbReference>
<dbReference type="EC" id="2.7.13.3" evidence="3"/>
<evidence type="ECO:0000256" key="2">
    <source>
        <dbReference type="ARBA" id="ARBA00004651"/>
    </source>
</evidence>
<dbReference type="InterPro" id="IPR005467">
    <property type="entry name" value="His_kinase_dom"/>
</dbReference>
<dbReference type="InterPro" id="IPR003594">
    <property type="entry name" value="HATPase_dom"/>
</dbReference>
<evidence type="ECO:0000256" key="10">
    <source>
        <dbReference type="ARBA" id="ARBA00022840"/>
    </source>
</evidence>
<evidence type="ECO:0000256" key="1">
    <source>
        <dbReference type="ARBA" id="ARBA00000085"/>
    </source>
</evidence>
<keyword evidence="7 14" id="KW-0812">Transmembrane</keyword>
<gene>
    <name evidence="16" type="ORF">TRIP_B250305</name>
</gene>
<feature type="transmembrane region" description="Helical" evidence="14">
    <location>
        <begin position="284"/>
        <end position="307"/>
    </location>
</feature>
<keyword evidence="12" id="KW-0902">Two-component regulatory system</keyword>
<keyword evidence="10" id="KW-0067">ATP-binding</keyword>
<dbReference type="EMBL" id="UPXX01000018">
    <property type="protein sequence ID" value="VBB43210.1"/>
    <property type="molecule type" value="Genomic_DNA"/>
</dbReference>
<dbReference type="InterPro" id="IPR033479">
    <property type="entry name" value="dCache_1"/>
</dbReference>
<dbReference type="Pfam" id="PF02518">
    <property type="entry name" value="HATPase_c"/>
    <property type="match status" value="1"/>
</dbReference>
<proteinExistence type="predicted"/>
<comment type="catalytic activity">
    <reaction evidence="1">
        <text>ATP + protein L-histidine = ADP + protein N-phospho-L-histidine.</text>
        <dbReference type="EC" id="2.7.13.3"/>
    </reaction>
</comment>
<keyword evidence="11 14" id="KW-1133">Transmembrane helix</keyword>
<comment type="subcellular location">
    <subcellularLocation>
        <location evidence="2">Cell membrane</location>
        <topology evidence="2">Multi-pass membrane protein</topology>
    </subcellularLocation>
</comment>
<dbReference type="CDD" id="cd12914">
    <property type="entry name" value="PDC1_DGC_like"/>
    <property type="match status" value="1"/>
</dbReference>